<keyword evidence="3" id="KW-1185">Reference proteome</keyword>
<dbReference type="EMBL" id="ML996577">
    <property type="protein sequence ID" value="KAF2755756.1"/>
    <property type="molecule type" value="Genomic_DNA"/>
</dbReference>
<dbReference type="GeneID" id="54489778"/>
<accession>A0A6A6W0Y2</accession>
<dbReference type="Proteomes" id="UP000799437">
    <property type="component" value="Unassembled WGS sequence"/>
</dbReference>
<organism evidence="2 3">
    <name type="scientific">Pseudovirgaria hyperparasitica</name>
    <dbReference type="NCBI Taxonomy" id="470096"/>
    <lineage>
        <taxon>Eukaryota</taxon>
        <taxon>Fungi</taxon>
        <taxon>Dikarya</taxon>
        <taxon>Ascomycota</taxon>
        <taxon>Pezizomycotina</taxon>
        <taxon>Dothideomycetes</taxon>
        <taxon>Dothideomycetes incertae sedis</taxon>
        <taxon>Acrospermales</taxon>
        <taxon>Acrospermaceae</taxon>
        <taxon>Pseudovirgaria</taxon>
    </lineage>
</organism>
<feature type="region of interest" description="Disordered" evidence="1">
    <location>
        <begin position="96"/>
        <end position="118"/>
    </location>
</feature>
<protein>
    <submittedName>
        <fullName evidence="2">Uncharacterized protein</fullName>
    </submittedName>
</protein>
<evidence type="ECO:0000313" key="2">
    <source>
        <dbReference type="EMBL" id="KAF2755756.1"/>
    </source>
</evidence>
<evidence type="ECO:0000313" key="3">
    <source>
        <dbReference type="Proteomes" id="UP000799437"/>
    </source>
</evidence>
<gene>
    <name evidence="2" type="ORF">EJ05DRAFT_519538</name>
</gene>
<dbReference type="AlphaFoldDB" id="A0A6A6W0Y2"/>
<name>A0A6A6W0Y2_9PEZI</name>
<dbReference type="RefSeq" id="XP_033598207.1">
    <property type="nucleotide sequence ID" value="XM_033748724.1"/>
</dbReference>
<reference evidence="2" key="1">
    <citation type="journal article" date="2020" name="Stud. Mycol.">
        <title>101 Dothideomycetes genomes: a test case for predicting lifestyles and emergence of pathogens.</title>
        <authorList>
            <person name="Haridas S."/>
            <person name="Albert R."/>
            <person name="Binder M."/>
            <person name="Bloem J."/>
            <person name="Labutti K."/>
            <person name="Salamov A."/>
            <person name="Andreopoulos B."/>
            <person name="Baker S."/>
            <person name="Barry K."/>
            <person name="Bills G."/>
            <person name="Bluhm B."/>
            <person name="Cannon C."/>
            <person name="Castanera R."/>
            <person name="Culley D."/>
            <person name="Daum C."/>
            <person name="Ezra D."/>
            <person name="Gonzalez J."/>
            <person name="Henrissat B."/>
            <person name="Kuo A."/>
            <person name="Liang C."/>
            <person name="Lipzen A."/>
            <person name="Lutzoni F."/>
            <person name="Magnuson J."/>
            <person name="Mondo S."/>
            <person name="Nolan M."/>
            <person name="Ohm R."/>
            <person name="Pangilinan J."/>
            <person name="Park H.-J."/>
            <person name="Ramirez L."/>
            <person name="Alfaro M."/>
            <person name="Sun H."/>
            <person name="Tritt A."/>
            <person name="Yoshinaga Y."/>
            <person name="Zwiers L.-H."/>
            <person name="Turgeon B."/>
            <person name="Goodwin S."/>
            <person name="Spatafora J."/>
            <person name="Crous P."/>
            <person name="Grigoriev I."/>
        </authorList>
    </citation>
    <scope>NUCLEOTIDE SEQUENCE</scope>
    <source>
        <strain evidence="2">CBS 121739</strain>
    </source>
</reference>
<feature type="region of interest" description="Disordered" evidence="1">
    <location>
        <begin position="1"/>
        <end position="20"/>
    </location>
</feature>
<sequence length="204" mass="22598">MHQPGLSAAARGESRRKKTRTAIVDMGFGKFVRKGSDGDGGEVMVWPGPLLPTLDGFRHVQAANRVVCPKRQAKFLDHPKCSSIIPSSYSNHFDHGSDADTTTIGRDESSSSRTGGSSFPKEGLYWELHDDSQLDTLISFSVLVFSMFNTSTSSDRDCWSRMDLGFAVRIKGTLILTRPFPLERVIKCETICLTEYKGQVLQGY</sequence>
<proteinExistence type="predicted"/>
<evidence type="ECO:0000256" key="1">
    <source>
        <dbReference type="SAM" id="MobiDB-lite"/>
    </source>
</evidence>